<dbReference type="HOGENOM" id="CLU_2310406_0_0_1"/>
<dbReference type="AlphaFoldDB" id="J3L6S5"/>
<sequence>MYHIICTWVGRERLTPDIEIRDLRQELSFMLSVKVETDLICNIPVHVRPYQATLIDDTKSIVCQICRNYIHNPDRICGHSCSETTKASIHVHDISVTPMR</sequence>
<evidence type="ECO:0000313" key="2">
    <source>
        <dbReference type="Proteomes" id="UP000006038"/>
    </source>
</evidence>
<evidence type="ECO:0000313" key="1">
    <source>
        <dbReference type="EnsemblPlants" id="OB01G49310.1"/>
    </source>
</evidence>
<name>J3L6S5_ORYBR</name>
<proteinExistence type="predicted"/>
<dbReference type="Gramene" id="OB01G49310.1">
    <property type="protein sequence ID" value="OB01G49310.1"/>
    <property type="gene ID" value="OB01G49310"/>
</dbReference>
<reference evidence="1" key="2">
    <citation type="submission" date="2013-04" db="UniProtKB">
        <authorList>
            <consortium name="EnsemblPlants"/>
        </authorList>
    </citation>
    <scope>IDENTIFICATION</scope>
</reference>
<accession>J3L6S5</accession>
<organism evidence="1">
    <name type="scientific">Oryza brachyantha</name>
    <name type="common">malo sina</name>
    <dbReference type="NCBI Taxonomy" id="4533"/>
    <lineage>
        <taxon>Eukaryota</taxon>
        <taxon>Viridiplantae</taxon>
        <taxon>Streptophyta</taxon>
        <taxon>Embryophyta</taxon>
        <taxon>Tracheophyta</taxon>
        <taxon>Spermatophyta</taxon>
        <taxon>Magnoliopsida</taxon>
        <taxon>Liliopsida</taxon>
        <taxon>Poales</taxon>
        <taxon>Poaceae</taxon>
        <taxon>BOP clade</taxon>
        <taxon>Oryzoideae</taxon>
        <taxon>Oryzeae</taxon>
        <taxon>Oryzinae</taxon>
        <taxon>Oryza</taxon>
    </lineage>
</organism>
<dbReference type="Proteomes" id="UP000006038">
    <property type="component" value="Chromosome 1"/>
</dbReference>
<reference evidence="1" key="1">
    <citation type="journal article" date="2013" name="Nat. Commun.">
        <title>Whole-genome sequencing of Oryza brachyantha reveals mechanisms underlying Oryza genome evolution.</title>
        <authorList>
            <person name="Chen J."/>
            <person name="Huang Q."/>
            <person name="Gao D."/>
            <person name="Wang J."/>
            <person name="Lang Y."/>
            <person name="Liu T."/>
            <person name="Li B."/>
            <person name="Bai Z."/>
            <person name="Luis Goicoechea J."/>
            <person name="Liang C."/>
            <person name="Chen C."/>
            <person name="Zhang W."/>
            <person name="Sun S."/>
            <person name="Liao Y."/>
            <person name="Zhang X."/>
            <person name="Yang L."/>
            <person name="Song C."/>
            <person name="Wang M."/>
            <person name="Shi J."/>
            <person name="Liu G."/>
            <person name="Liu J."/>
            <person name="Zhou H."/>
            <person name="Zhou W."/>
            <person name="Yu Q."/>
            <person name="An N."/>
            <person name="Chen Y."/>
            <person name="Cai Q."/>
            <person name="Wang B."/>
            <person name="Liu B."/>
            <person name="Min J."/>
            <person name="Huang Y."/>
            <person name="Wu H."/>
            <person name="Li Z."/>
            <person name="Zhang Y."/>
            <person name="Yin Y."/>
            <person name="Song W."/>
            <person name="Jiang J."/>
            <person name="Jackson S.A."/>
            <person name="Wing R.A."/>
            <person name="Wang J."/>
            <person name="Chen M."/>
        </authorList>
    </citation>
    <scope>NUCLEOTIDE SEQUENCE [LARGE SCALE GENOMIC DNA]</scope>
    <source>
        <strain evidence="1">cv. IRGC 101232</strain>
    </source>
</reference>
<dbReference type="EnsemblPlants" id="OB01G49310.1">
    <property type="protein sequence ID" value="OB01G49310.1"/>
    <property type="gene ID" value="OB01G49310"/>
</dbReference>
<keyword evidence="2" id="KW-1185">Reference proteome</keyword>
<protein>
    <submittedName>
        <fullName evidence="1">Uncharacterized protein</fullName>
    </submittedName>
</protein>